<dbReference type="Pfam" id="PF13581">
    <property type="entry name" value="HATPase_c_2"/>
    <property type="match status" value="1"/>
</dbReference>
<gene>
    <name evidence="3" type="ORF">RM877_21665</name>
</gene>
<proteinExistence type="predicted"/>
<reference evidence="4" key="1">
    <citation type="submission" date="2023-07" db="EMBL/GenBank/DDBJ databases">
        <title>30 novel species of actinomycetes from the DSMZ collection.</title>
        <authorList>
            <person name="Nouioui I."/>
        </authorList>
    </citation>
    <scope>NUCLEOTIDE SEQUENCE [LARGE SCALE GENOMIC DNA]</scope>
    <source>
        <strain evidence="4">DSM 41981</strain>
    </source>
</reference>
<dbReference type="InterPro" id="IPR003594">
    <property type="entry name" value="HATPase_dom"/>
</dbReference>
<dbReference type="GO" id="GO:0005524">
    <property type="term" value="F:ATP binding"/>
    <property type="evidence" value="ECO:0007669"/>
    <property type="project" value="UniProtKB-KW"/>
</dbReference>
<dbReference type="GO" id="GO:0004674">
    <property type="term" value="F:protein serine/threonine kinase activity"/>
    <property type="evidence" value="ECO:0007669"/>
    <property type="project" value="UniProtKB-KW"/>
</dbReference>
<evidence type="ECO:0000259" key="2">
    <source>
        <dbReference type="Pfam" id="PF13581"/>
    </source>
</evidence>
<dbReference type="Proteomes" id="UP001183535">
    <property type="component" value="Unassembled WGS sequence"/>
</dbReference>
<keyword evidence="4" id="KW-1185">Reference proteome</keyword>
<dbReference type="InterPro" id="IPR036890">
    <property type="entry name" value="HATPase_C_sf"/>
</dbReference>
<dbReference type="Gene3D" id="3.30.565.10">
    <property type="entry name" value="Histidine kinase-like ATPase, C-terminal domain"/>
    <property type="match status" value="1"/>
</dbReference>
<dbReference type="InterPro" id="IPR050267">
    <property type="entry name" value="Anti-sigma-factor_SerPK"/>
</dbReference>
<keyword evidence="1" id="KW-0418">Kinase</keyword>
<organism evidence="3 4">
    <name type="scientific">Streptomyces doudnae</name>
    <dbReference type="NCBI Taxonomy" id="3075536"/>
    <lineage>
        <taxon>Bacteria</taxon>
        <taxon>Bacillati</taxon>
        <taxon>Actinomycetota</taxon>
        <taxon>Actinomycetes</taxon>
        <taxon>Kitasatosporales</taxon>
        <taxon>Streptomycetaceae</taxon>
        <taxon>Streptomyces</taxon>
    </lineage>
</organism>
<keyword evidence="1" id="KW-0808">Transferase</keyword>
<keyword evidence="1" id="KW-0723">Serine/threonine-protein kinase</keyword>
<comment type="caution">
    <text evidence="3">The sequence shown here is derived from an EMBL/GenBank/DDBJ whole genome shotgun (WGS) entry which is preliminary data.</text>
</comment>
<keyword evidence="3" id="KW-0547">Nucleotide-binding</keyword>
<name>A0ABD5ESV9_9ACTN</name>
<evidence type="ECO:0000313" key="3">
    <source>
        <dbReference type="EMBL" id="MDT0437292.1"/>
    </source>
</evidence>
<sequence>MSPHTTTSSSLLDTHGPDRAHWFELPARRDSVRAARHGVDERVTSWRLPRELCADAVLLVSELVTNVVLHTISGRILCGVRLMTGRCLRVEVHDYDYRHDCANVPRPQGRPGPEVETGRGLFIVEELADSWGVERSVLTTGNVVWATLGTCA</sequence>
<evidence type="ECO:0000313" key="4">
    <source>
        <dbReference type="Proteomes" id="UP001183535"/>
    </source>
</evidence>
<dbReference type="CDD" id="cd16936">
    <property type="entry name" value="HATPase_RsbW-like"/>
    <property type="match status" value="1"/>
</dbReference>
<evidence type="ECO:0000256" key="1">
    <source>
        <dbReference type="ARBA" id="ARBA00022527"/>
    </source>
</evidence>
<dbReference type="RefSeq" id="WP_093828302.1">
    <property type="nucleotide sequence ID" value="NZ_JAVRES010000011.1"/>
</dbReference>
<dbReference type="AlphaFoldDB" id="A0ABD5ESV9"/>
<dbReference type="PANTHER" id="PTHR35526">
    <property type="entry name" value="ANTI-SIGMA-F FACTOR RSBW-RELATED"/>
    <property type="match status" value="1"/>
</dbReference>
<protein>
    <submittedName>
        <fullName evidence="3">ATP-binding protein</fullName>
    </submittedName>
</protein>
<dbReference type="PANTHER" id="PTHR35526:SF3">
    <property type="entry name" value="ANTI-SIGMA-F FACTOR RSBW"/>
    <property type="match status" value="1"/>
</dbReference>
<dbReference type="EMBL" id="JAVRES010000011">
    <property type="protein sequence ID" value="MDT0437292.1"/>
    <property type="molecule type" value="Genomic_DNA"/>
</dbReference>
<feature type="domain" description="Histidine kinase/HSP90-like ATPase" evidence="2">
    <location>
        <begin position="25"/>
        <end position="147"/>
    </location>
</feature>
<accession>A0ABD5ESV9</accession>
<keyword evidence="3" id="KW-0067">ATP-binding</keyword>
<dbReference type="SUPFAM" id="SSF55874">
    <property type="entry name" value="ATPase domain of HSP90 chaperone/DNA topoisomerase II/histidine kinase"/>
    <property type="match status" value="1"/>
</dbReference>